<dbReference type="RefSeq" id="WP_146316115.1">
    <property type="nucleotide sequence ID" value="NZ_VCQV01000007.1"/>
</dbReference>
<proteinExistence type="predicted"/>
<comment type="caution">
    <text evidence="1">The sequence shown here is derived from an EMBL/GenBank/DDBJ whole genome shotgun (WGS) entry which is preliminary data.</text>
</comment>
<evidence type="ECO:0000313" key="1">
    <source>
        <dbReference type="EMBL" id="TWP37234.1"/>
    </source>
</evidence>
<name>A0A563E5V7_9MICO</name>
<keyword evidence="2" id="KW-1185">Reference proteome</keyword>
<sequence length="66" mass="6946">MATPEEAQTALLDALVVCTNAIQSKPKDLNATTAERYSQAALHLSEAIAWLREPGQPHGGSVSQAS</sequence>
<organism evidence="1 2">
    <name type="scientific">Leekyejoonella antrihumi</name>
    <dbReference type="NCBI Taxonomy" id="1660198"/>
    <lineage>
        <taxon>Bacteria</taxon>
        <taxon>Bacillati</taxon>
        <taxon>Actinomycetota</taxon>
        <taxon>Actinomycetes</taxon>
        <taxon>Micrococcales</taxon>
        <taxon>Dermacoccaceae</taxon>
        <taxon>Leekyejoonella</taxon>
    </lineage>
</organism>
<gene>
    <name evidence="1" type="ORF">FGL98_07450</name>
</gene>
<accession>A0A563E5V7</accession>
<evidence type="ECO:0000313" key="2">
    <source>
        <dbReference type="Proteomes" id="UP000320244"/>
    </source>
</evidence>
<dbReference type="EMBL" id="VCQV01000007">
    <property type="protein sequence ID" value="TWP37234.1"/>
    <property type="molecule type" value="Genomic_DNA"/>
</dbReference>
<dbReference type="Proteomes" id="UP000320244">
    <property type="component" value="Unassembled WGS sequence"/>
</dbReference>
<dbReference type="AlphaFoldDB" id="A0A563E5V7"/>
<protein>
    <submittedName>
        <fullName evidence="1">Uncharacterized protein</fullName>
    </submittedName>
</protein>
<reference evidence="1 2" key="2">
    <citation type="submission" date="2019-08" db="EMBL/GenBank/DDBJ databases">
        <title>Jejuicoccus antrihumi gen. nov., sp. nov., a new member of the family Dermacoccaceae isolated from a cave.</title>
        <authorList>
            <person name="Schumann P."/>
            <person name="Kim I.S."/>
        </authorList>
    </citation>
    <scope>NUCLEOTIDE SEQUENCE [LARGE SCALE GENOMIC DNA]</scope>
    <source>
        <strain evidence="1 2">C5-26</strain>
    </source>
</reference>
<reference evidence="1 2" key="1">
    <citation type="submission" date="2019-05" db="EMBL/GenBank/DDBJ databases">
        <authorList>
            <person name="Lee S.D."/>
        </authorList>
    </citation>
    <scope>NUCLEOTIDE SEQUENCE [LARGE SCALE GENOMIC DNA]</scope>
    <source>
        <strain evidence="1 2">C5-26</strain>
    </source>
</reference>